<keyword evidence="3" id="KW-0391">Immunity</keyword>
<name>A0A9N9T4S6_DIABA</name>
<dbReference type="OrthoDB" id="4781at2759"/>
<organism evidence="7 8">
    <name type="scientific">Diabrotica balteata</name>
    <name type="common">Banded cucumber beetle</name>
    <dbReference type="NCBI Taxonomy" id="107213"/>
    <lineage>
        <taxon>Eukaryota</taxon>
        <taxon>Metazoa</taxon>
        <taxon>Ecdysozoa</taxon>
        <taxon>Arthropoda</taxon>
        <taxon>Hexapoda</taxon>
        <taxon>Insecta</taxon>
        <taxon>Pterygota</taxon>
        <taxon>Neoptera</taxon>
        <taxon>Endopterygota</taxon>
        <taxon>Coleoptera</taxon>
        <taxon>Polyphaga</taxon>
        <taxon>Cucujiformia</taxon>
        <taxon>Chrysomeloidea</taxon>
        <taxon>Chrysomelidae</taxon>
        <taxon>Galerucinae</taxon>
        <taxon>Diabroticina</taxon>
        <taxon>Diabroticites</taxon>
        <taxon>Diabrotica</taxon>
    </lineage>
</organism>
<dbReference type="InterPro" id="IPR031756">
    <property type="entry name" value="BGBP_N"/>
</dbReference>
<keyword evidence="2" id="KW-0399">Innate immunity</keyword>
<dbReference type="InterPro" id="IPR013320">
    <property type="entry name" value="ConA-like_dom_sf"/>
</dbReference>
<dbReference type="Gene3D" id="2.60.120.200">
    <property type="match status" value="1"/>
</dbReference>
<sequence length="437" mass="49870">MVFPNWLCFLVLIKVVCEAYEIPKVKFEAFSPSGFKVTLPADPKDSFFAFHGKVNQEIRVIEEGDFFGEIKTPTDGYFVYNNPKLRLNLGDEVNYWIYIQHDFLGYRQDNRTWRVTELLSKEPDNCKASKSTVTGRVSVCSGATVFQDKFDGVVLDNNKWLVEQYIPDDPDYEFVTYQKDDTVVKVQNNNLVIQPKLLSNKDIQASMLDLTNGCTRTESKRARCKSKMYLLQNPVISGRIVSKTFFSYVDVEIRAKVPSGEWMYPEMYLEDENYNRLVIAYTRGNKVLTGNDGTDIGGSLLFGGPMLGFSEPAKSSKLRSTRQTEPFSNKFHVYRLRWTPDRIDLYINGAKFGTLDASSIKSSFTQNPPAQARLVLGIGVGGINDFPDDFMSGSVPKPWRNRNSLQVKSFYESRNQWLPSWNTGGQLQVDYVRIKSI</sequence>
<feature type="chain" id="PRO_5040228749" evidence="4">
    <location>
        <begin position="20"/>
        <end position="437"/>
    </location>
</feature>
<dbReference type="Pfam" id="PF15886">
    <property type="entry name" value="CBM39"/>
    <property type="match status" value="1"/>
</dbReference>
<keyword evidence="4" id="KW-0732">Signal</keyword>
<dbReference type="InterPro" id="IPR050546">
    <property type="entry name" value="Glycosyl_Hydrlase_16"/>
</dbReference>
<dbReference type="GO" id="GO:0045087">
    <property type="term" value="P:innate immune response"/>
    <property type="evidence" value="ECO:0007669"/>
    <property type="project" value="UniProtKB-KW"/>
</dbReference>
<evidence type="ECO:0000256" key="3">
    <source>
        <dbReference type="ARBA" id="ARBA00022859"/>
    </source>
</evidence>
<dbReference type="InterPro" id="IPR000757">
    <property type="entry name" value="Beta-glucanase-like"/>
</dbReference>
<gene>
    <name evidence="7" type="ORF">DIABBA_LOCUS11615</name>
</gene>
<evidence type="ECO:0000256" key="1">
    <source>
        <dbReference type="ARBA" id="ARBA00008781"/>
    </source>
</evidence>
<evidence type="ECO:0000313" key="7">
    <source>
        <dbReference type="EMBL" id="CAG9838777.1"/>
    </source>
</evidence>
<proteinExistence type="inferred from homology"/>
<evidence type="ECO:0000259" key="6">
    <source>
        <dbReference type="PROSITE" id="PS51969"/>
    </source>
</evidence>
<accession>A0A9N9T4S6</accession>
<feature type="domain" description="GH16" evidence="5">
    <location>
        <begin position="170"/>
        <end position="437"/>
    </location>
</feature>
<dbReference type="PROSITE" id="PS51969">
    <property type="entry name" value="CBM39"/>
    <property type="match status" value="1"/>
</dbReference>
<feature type="signal peptide" evidence="4">
    <location>
        <begin position="1"/>
        <end position="19"/>
    </location>
</feature>
<evidence type="ECO:0000256" key="4">
    <source>
        <dbReference type="SAM" id="SignalP"/>
    </source>
</evidence>
<dbReference type="SUPFAM" id="SSF49899">
    <property type="entry name" value="Concanavalin A-like lectins/glucanases"/>
    <property type="match status" value="1"/>
</dbReference>
<dbReference type="PANTHER" id="PTHR10963:SF60">
    <property type="entry name" value="GRAM-NEGATIVE BACTERIA-BINDING PROTEIN 1-RELATED"/>
    <property type="match status" value="1"/>
</dbReference>
<dbReference type="InterPro" id="IPR043030">
    <property type="entry name" value="BGBP_N_sf"/>
</dbReference>
<dbReference type="GO" id="GO:0005975">
    <property type="term" value="P:carbohydrate metabolic process"/>
    <property type="evidence" value="ECO:0007669"/>
    <property type="project" value="InterPro"/>
</dbReference>
<reference evidence="7" key="1">
    <citation type="submission" date="2022-01" db="EMBL/GenBank/DDBJ databases">
        <authorList>
            <person name="King R."/>
        </authorList>
    </citation>
    <scope>NUCLEOTIDE SEQUENCE</scope>
</reference>
<evidence type="ECO:0000313" key="8">
    <source>
        <dbReference type="Proteomes" id="UP001153709"/>
    </source>
</evidence>
<dbReference type="Proteomes" id="UP001153709">
    <property type="component" value="Chromosome 8"/>
</dbReference>
<dbReference type="Gene3D" id="2.60.40.2140">
    <property type="entry name" value="Beta-1,3-glucan-recognition protein, N-terminal domain"/>
    <property type="match status" value="1"/>
</dbReference>
<dbReference type="GO" id="GO:0030246">
    <property type="term" value="F:carbohydrate binding"/>
    <property type="evidence" value="ECO:0007669"/>
    <property type="project" value="InterPro"/>
</dbReference>
<protein>
    <submittedName>
        <fullName evidence="7">Uncharacterized protein</fullName>
    </submittedName>
</protein>
<dbReference type="PROSITE" id="PS51762">
    <property type="entry name" value="GH16_2"/>
    <property type="match status" value="1"/>
</dbReference>
<dbReference type="AlphaFoldDB" id="A0A9N9T4S6"/>
<feature type="domain" description="CBM39" evidence="6">
    <location>
        <begin position="20"/>
        <end position="120"/>
    </location>
</feature>
<dbReference type="GO" id="GO:0004553">
    <property type="term" value="F:hydrolase activity, hydrolyzing O-glycosyl compounds"/>
    <property type="evidence" value="ECO:0007669"/>
    <property type="project" value="InterPro"/>
</dbReference>
<evidence type="ECO:0000259" key="5">
    <source>
        <dbReference type="PROSITE" id="PS51762"/>
    </source>
</evidence>
<comment type="similarity">
    <text evidence="1">Belongs to the insect beta-1,3-glucan binding protein family.</text>
</comment>
<dbReference type="PANTHER" id="PTHR10963">
    <property type="entry name" value="GLYCOSYL HYDROLASE-RELATED"/>
    <property type="match status" value="1"/>
</dbReference>
<dbReference type="EMBL" id="OU898283">
    <property type="protein sequence ID" value="CAG9838777.1"/>
    <property type="molecule type" value="Genomic_DNA"/>
</dbReference>
<keyword evidence="8" id="KW-1185">Reference proteome</keyword>
<evidence type="ECO:0000256" key="2">
    <source>
        <dbReference type="ARBA" id="ARBA00022588"/>
    </source>
</evidence>